<evidence type="ECO:0000259" key="9">
    <source>
        <dbReference type="Pfam" id="PF01555"/>
    </source>
</evidence>
<evidence type="ECO:0000256" key="4">
    <source>
        <dbReference type="ARBA" id="ARBA00022691"/>
    </source>
</evidence>
<dbReference type="InterPro" id="IPR029063">
    <property type="entry name" value="SAM-dependent_MTases_sf"/>
</dbReference>
<dbReference type="GO" id="GO:0003677">
    <property type="term" value="F:DNA binding"/>
    <property type="evidence" value="ECO:0007669"/>
    <property type="project" value="UniProtKB-KW"/>
</dbReference>
<dbReference type="REBASE" id="27425">
    <property type="entry name" value="M.Aar5501ORF906P"/>
</dbReference>
<dbReference type="GO" id="GO:0008170">
    <property type="term" value="F:N-methyltransferase activity"/>
    <property type="evidence" value="ECO:0007669"/>
    <property type="project" value="InterPro"/>
</dbReference>
<dbReference type="eggNOG" id="COG0863">
    <property type="taxonomic scope" value="Bacteria"/>
</dbReference>
<dbReference type="Gene3D" id="3.40.50.150">
    <property type="entry name" value="Vaccinia Virus protein VP39"/>
    <property type="match status" value="2"/>
</dbReference>
<sequence>MNNYKKYFNGYSTPESRWSRFGPYYAMFPLEFAAKVITNHSEKGDWILDPFLGRGTSVYAGSILERKGLGIEINPVGWVFSVVKLNPAPIKDVLRRLKEICSQKEEYNKKILELPEFYDYCFCDEVLKFLLSAKDNLNWKEDLVDATLMGFILVYLHGKIGSNLSNQMQKTKAMGYDYSINWWIENNYSEPPKINPYEFMKKKVNWRYKKGRPQTEESEIELGDSTVILPEIVDDNNRKFSLLLTSPPYYGVTDYFIDQWLRLWMLGGSAKPNYSSDKHKGRFSSKENYYNLLDTVFSNASKVMKEKSAIYVRTDTREFTFKTTVNILKKNFPDHQMKIEGKPYNSRTQTEIFGQKSNKPGEMDIVLKK</sequence>
<evidence type="ECO:0000256" key="7">
    <source>
        <dbReference type="ARBA" id="ARBA00049120"/>
    </source>
</evidence>
<dbReference type="OrthoDB" id="9773571at2"/>
<dbReference type="AlphaFoldDB" id="D9QPJ9"/>
<evidence type="ECO:0000313" key="10">
    <source>
        <dbReference type="EMBL" id="ADL12440.1"/>
    </source>
</evidence>
<name>D9QPJ9_ACEAZ</name>
<gene>
    <name evidence="10" type="ordered locus">Acear_0906</name>
</gene>
<keyword evidence="5" id="KW-0680">Restriction system</keyword>
<reference evidence="10 11" key="1">
    <citation type="journal article" date="2010" name="Stand. Genomic Sci.">
        <title>Complete genome sequence of Acetohalobium arabaticum type strain (Z-7288).</title>
        <authorList>
            <person name="Sikorski J."/>
            <person name="Lapidus A."/>
            <person name="Chertkov O."/>
            <person name="Lucas S."/>
            <person name="Copeland A."/>
            <person name="Glavina Del Rio T."/>
            <person name="Nolan M."/>
            <person name="Tice H."/>
            <person name="Cheng J.F."/>
            <person name="Han C."/>
            <person name="Brambilla E."/>
            <person name="Pitluck S."/>
            <person name="Liolios K."/>
            <person name="Ivanova N."/>
            <person name="Mavromatis K."/>
            <person name="Mikhailova N."/>
            <person name="Pati A."/>
            <person name="Bruce D."/>
            <person name="Detter C."/>
            <person name="Tapia R."/>
            <person name="Goodwin L."/>
            <person name="Chen A."/>
            <person name="Palaniappan K."/>
            <person name="Land M."/>
            <person name="Hauser L."/>
            <person name="Chang Y.J."/>
            <person name="Jeffries C.D."/>
            <person name="Rohde M."/>
            <person name="Goker M."/>
            <person name="Spring S."/>
            <person name="Woyke T."/>
            <person name="Bristow J."/>
            <person name="Eisen J.A."/>
            <person name="Markowitz V."/>
            <person name="Hugenholtz P."/>
            <person name="Kyrpides N.C."/>
            <person name="Klenk H.P."/>
        </authorList>
    </citation>
    <scope>NUCLEOTIDE SEQUENCE [LARGE SCALE GENOMIC DNA]</scope>
    <source>
        <strain evidence="11">ATCC 49924 / DSM 5501 / Z-7288</strain>
    </source>
</reference>
<accession>D9QPJ9</accession>
<keyword evidence="6" id="KW-0238">DNA-binding</keyword>
<keyword evidence="3" id="KW-0808">Transferase</keyword>
<organism evidence="10 11">
    <name type="scientific">Acetohalobium arabaticum (strain ATCC 49924 / DSM 5501 / Z-7288)</name>
    <dbReference type="NCBI Taxonomy" id="574087"/>
    <lineage>
        <taxon>Bacteria</taxon>
        <taxon>Bacillati</taxon>
        <taxon>Bacillota</taxon>
        <taxon>Clostridia</taxon>
        <taxon>Halanaerobiales</taxon>
        <taxon>Halobacteroidaceae</taxon>
        <taxon>Acetohalobium</taxon>
    </lineage>
</organism>
<evidence type="ECO:0000256" key="1">
    <source>
        <dbReference type="ARBA" id="ARBA00010203"/>
    </source>
</evidence>
<feature type="domain" description="DNA methylase N-4/N-6" evidence="9">
    <location>
        <begin position="12"/>
        <end position="75"/>
    </location>
</feature>
<keyword evidence="2 10" id="KW-0489">Methyltransferase</keyword>
<dbReference type="Pfam" id="PF01555">
    <property type="entry name" value="N6_N4_Mtase"/>
    <property type="match status" value="1"/>
</dbReference>
<dbReference type="GO" id="GO:0009307">
    <property type="term" value="P:DNA restriction-modification system"/>
    <property type="evidence" value="ECO:0007669"/>
    <property type="project" value="UniProtKB-KW"/>
</dbReference>
<dbReference type="InterPro" id="IPR001091">
    <property type="entry name" value="RM_Methyltransferase"/>
</dbReference>
<dbReference type="RefSeq" id="WP_013277886.1">
    <property type="nucleotide sequence ID" value="NC_014378.1"/>
</dbReference>
<comment type="catalytic activity">
    <reaction evidence="7">
        <text>a 2'-deoxycytidine in DNA + S-adenosyl-L-methionine = an N(4)-methyl-2'-deoxycytidine in DNA + S-adenosyl-L-homocysteine + H(+)</text>
        <dbReference type="Rhea" id="RHEA:16857"/>
        <dbReference type="Rhea" id="RHEA-COMP:11369"/>
        <dbReference type="Rhea" id="RHEA-COMP:13674"/>
        <dbReference type="ChEBI" id="CHEBI:15378"/>
        <dbReference type="ChEBI" id="CHEBI:57856"/>
        <dbReference type="ChEBI" id="CHEBI:59789"/>
        <dbReference type="ChEBI" id="CHEBI:85452"/>
        <dbReference type="ChEBI" id="CHEBI:137933"/>
        <dbReference type="EC" id="2.1.1.113"/>
    </reaction>
</comment>
<dbReference type="PRINTS" id="PR00508">
    <property type="entry name" value="S21N4MTFRASE"/>
</dbReference>
<dbReference type="InterPro" id="IPR002941">
    <property type="entry name" value="DNA_methylase_N4/N6"/>
</dbReference>
<dbReference type="GO" id="GO:0032259">
    <property type="term" value="P:methylation"/>
    <property type="evidence" value="ECO:0007669"/>
    <property type="project" value="UniProtKB-KW"/>
</dbReference>
<dbReference type="InterPro" id="IPR017985">
    <property type="entry name" value="MeTrfase_CN4_CS"/>
</dbReference>
<evidence type="ECO:0000256" key="3">
    <source>
        <dbReference type="ARBA" id="ARBA00022679"/>
    </source>
</evidence>
<evidence type="ECO:0000256" key="2">
    <source>
        <dbReference type="ARBA" id="ARBA00022603"/>
    </source>
</evidence>
<dbReference type="EC" id="2.1.1.-" evidence="8"/>
<evidence type="ECO:0000256" key="6">
    <source>
        <dbReference type="ARBA" id="ARBA00023125"/>
    </source>
</evidence>
<evidence type="ECO:0000256" key="5">
    <source>
        <dbReference type="ARBA" id="ARBA00022747"/>
    </source>
</evidence>
<dbReference type="PROSITE" id="PS00093">
    <property type="entry name" value="N4_MTASE"/>
    <property type="match status" value="1"/>
</dbReference>
<comment type="similarity">
    <text evidence="1">Belongs to the N(4)/N(6)-methyltransferase family. N(4) subfamily.</text>
</comment>
<keyword evidence="11" id="KW-1185">Reference proteome</keyword>
<dbReference type="Proteomes" id="UP000001661">
    <property type="component" value="Chromosome"/>
</dbReference>
<evidence type="ECO:0000256" key="8">
    <source>
        <dbReference type="RuleBase" id="RU362026"/>
    </source>
</evidence>
<dbReference type="EMBL" id="CP002105">
    <property type="protein sequence ID" value="ADL12440.1"/>
    <property type="molecule type" value="Genomic_DNA"/>
</dbReference>
<proteinExistence type="inferred from homology"/>
<dbReference type="STRING" id="574087.Acear_0906"/>
<dbReference type="GO" id="GO:0015667">
    <property type="term" value="F:site-specific DNA-methyltransferase (cytosine-N4-specific) activity"/>
    <property type="evidence" value="ECO:0007669"/>
    <property type="project" value="UniProtKB-EC"/>
</dbReference>
<dbReference type="HOGENOM" id="CLU_027633_2_1_9"/>
<protein>
    <recommendedName>
        <fullName evidence="8">Methyltransferase</fullName>
        <ecNumber evidence="8">2.1.1.-</ecNumber>
    </recommendedName>
</protein>
<evidence type="ECO:0000313" key="11">
    <source>
        <dbReference type="Proteomes" id="UP000001661"/>
    </source>
</evidence>
<keyword evidence="4" id="KW-0949">S-adenosyl-L-methionine</keyword>
<dbReference type="SUPFAM" id="SSF53335">
    <property type="entry name" value="S-adenosyl-L-methionine-dependent methyltransferases"/>
    <property type="match status" value="2"/>
</dbReference>
<dbReference type="KEGG" id="aar:Acear_0906"/>